<reference evidence="2 3" key="1">
    <citation type="submission" date="2016-07" db="EMBL/GenBank/DDBJ databases">
        <title>Pervasive Adenine N6-methylation of Active Genes in Fungi.</title>
        <authorList>
            <consortium name="DOE Joint Genome Institute"/>
            <person name="Mondo S.J."/>
            <person name="Dannebaum R.O."/>
            <person name="Kuo R.C."/>
            <person name="Labutti K."/>
            <person name="Haridas S."/>
            <person name="Kuo A."/>
            <person name="Salamov A."/>
            <person name="Ahrendt S.R."/>
            <person name="Lipzen A."/>
            <person name="Sullivan W."/>
            <person name="Andreopoulos W.B."/>
            <person name="Clum A."/>
            <person name="Lindquist E."/>
            <person name="Daum C."/>
            <person name="Ramamoorthy G.K."/>
            <person name="Gryganskyi A."/>
            <person name="Culley D."/>
            <person name="Magnuson J.K."/>
            <person name="James T.Y."/>
            <person name="O'Malley M.A."/>
            <person name="Stajich J.E."/>
            <person name="Spatafora J.W."/>
            <person name="Visel A."/>
            <person name="Grigoriev I.V."/>
        </authorList>
    </citation>
    <scope>NUCLEOTIDE SEQUENCE [LARGE SCALE GENOMIC DNA]</scope>
    <source>
        <strain evidence="2 3">NRRL 2496</strain>
    </source>
</reference>
<dbReference type="OrthoDB" id="9974421at2759"/>
<evidence type="ECO:0000313" key="3">
    <source>
        <dbReference type="Proteomes" id="UP000242180"/>
    </source>
</evidence>
<organism evidence="2 3">
    <name type="scientific">Syncephalastrum racemosum</name>
    <name type="common">Filamentous fungus</name>
    <dbReference type="NCBI Taxonomy" id="13706"/>
    <lineage>
        <taxon>Eukaryota</taxon>
        <taxon>Fungi</taxon>
        <taxon>Fungi incertae sedis</taxon>
        <taxon>Mucoromycota</taxon>
        <taxon>Mucoromycotina</taxon>
        <taxon>Mucoromycetes</taxon>
        <taxon>Mucorales</taxon>
        <taxon>Syncephalastraceae</taxon>
        <taxon>Syncephalastrum</taxon>
    </lineage>
</organism>
<dbReference type="Proteomes" id="UP000242180">
    <property type="component" value="Unassembled WGS sequence"/>
</dbReference>
<dbReference type="InterPro" id="IPR006693">
    <property type="entry name" value="AB_hydrolase_lipase"/>
</dbReference>
<dbReference type="InParanoid" id="A0A1X2H8W8"/>
<dbReference type="AlphaFoldDB" id="A0A1X2H8W8"/>
<dbReference type="Pfam" id="PF04083">
    <property type="entry name" value="Abhydro_lipase"/>
    <property type="match status" value="1"/>
</dbReference>
<sequence length="506" mass="57799">MTIASPRAGASTCAMQPTVPVYEYQPVSRIKRSCLEAVTLFLHEAVSTVLSWSILLVITTIAFYQTRYNTNHDSARRHIEDDHHDPQEEITQDESYYARRWGYISENYEIVTSDGYVLRMHRVTKGQQSSSGSECINERRPPVLLGHGLFQCSGAFVLNEERSLAFALADQGYDVWMGNTRATGSLHHVSLSHKDPEYWAWGLKELGAYDWTCQIDFVCQHTGFDKVAYIGHSQGNAMAFVGLKLRPEYASKLTCFIALAPAVFSGTLVSNFPLRHLIALNSWLYSLIFGRGGFIPIMQFAQDVCHPVMFSHMAYCMFSYLFSWWDHHWLRRRKPKYFQFTPRPVSARLIFDWIEGWGKRSVCLYATAPPLQSSDTSTPLLSDFKDTEGEHEDAIKVPLAVFYGTDDYLVDGERFVRTFEGYEDHGMSQSPMLMSRTASGRHVPPLKSMDDEEAKRGHNSLFPMLRLVLAERINGYEHMDTIWAHDNHETTYPGIFHVLESTTYTA</sequence>
<accession>A0A1X2H8W8</accession>
<gene>
    <name evidence="2" type="ORF">BCR43DRAFT_516608</name>
</gene>
<comment type="caution">
    <text evidence="2">The sequence shown here is derived from an EMBL/GenBank/DDBJ whole genome shotgun (WGS) entry which is preliminary data.</text>
</comment>
<dbReference type="PANTHER" id="PTHR11005">
    <property type="entry name" value="LYSOSOMAL ACID LIPASE-RELATED"/>
    <property type="match status" value="1"/>
</dbReference>
<dbReference type="EMBL" id="MCGN01000007">
    <property type="protein sequence ID" value="ORY95001.1"/>
    <property type="molecule type" value="Genomic_DNA"/>
</dbReference>
<evidence type="ECO:0000313" key="2">
    <source>
        <dbReference type="EMBL" id="ORY95001.1"/>
    </source>
</evidence>
<feature type="domain" description="Partial AB-hydrolase lipase" evidence="1">
    <location>
        <begin position="95"/>
        <end position="159"/>
    </location>
</feature>
<dbReference type="GO" id="GO:0016787">
    <property type="term" value="F:hydrolase activity"/>
    <property type="evidence" value="ECO:0007669"/>
    <property type="project" value="UniProtKB-KW"/>
</dbReference>
<dbReference type="GO" id="GO:0006629">
    <property type="term" value="P:lipid metabolic process"/>
    <property type="evidence" value="ECO:0007669"/>
    <property type="project" value="InterPro"/>
</dbReference>
<dbReference type="InterPro" id="IPR029058">
    <property type="entry name" value="AB_hydrolase_fold"/>
</dbReference>
<dbReference type="Gene3D" id="3.40.50.1820">
    <property type="entry name" value="alpha/beta hydrolase"/>
    <property type="match status" value="1"/>
</dbReference>
<evidence type="ECO:0000259" key="1">
    <source>
        <dbReference type="Pfam" id="PF04083"/>
    </source>
</evidence>
<proteinExistence type="predicted"/>
<name>A0A1X2H8W8_SYNRA</name>
<dbReference type="OMA" id="HVSVKLM"/>
<protein>
    <submittedName>
        <fullName evidence="2">Alpha/Beta hydrolase protein</fullName>
    </submittedName>
</protein>
<keyword evidence="2" id="KW-0378">Hydrolase</keyword>
<dbReference type="STRING" id="13706.A0A1X2H8W8"/>
<dbReference type="SUPFAM" id="SSF53474">
    <property type="entry name" value="alpha/beta-Hydrolases"/>
    <property type="match status" value="1"/>
</dbReference>
<keyword evidence="3" id="KW-1185">Reference proteome</keyword>